<gene>
    <name evidence="2" type="ORF">OXX778_LOCUS2516</name>
</gene>
<sequence length="350" mass="39722">MANINLSGTIHHELQSKVITDRINLLETCMGNLCENFGKIARKNARLRDTSDHLVTVINEYSGKEQINSSSKKGLVNYSSYMSAVEDYRNAMIDRVEKKIIQPLSKYQEYLKSTRKAIKSTIQVRDAEKKKQQKLSQLMQNQPNDGRNIAQAEANAESASNKVATQDKILAEEIDKLEQKKLNDMKNILKEFTHVQIIFHAKALEMLTTAYKHLVDIDTESDLEEFRNTFTQSNLRNLQFNSNKSLNGSGRTKNSYDDLFSGGSLPSTPGRSRNNLNRSLEQARSKSNDVKQRNTASTSNINQQQKNSKNYSSAPNLNENKKRNSSNYEDDDEDDDDVGVEDVTDDSDHE</sequence>
<reference evidence="2" key="1">
    <citation type="submission" date="2021-02" db="EMBL/GenBank/DDBJ databases">
        <authorList>
            <person name="Nowell W R."/>
        </authorList>
    </citation>
    <scope>NUCLEOTIDE SEQUENCE</scope>
    <source>
        <strain evidence="2">Ploen Becks lab</strain>
    </source>
</reference>
<dbReference type="GO" id="GO:0036064">
    <property type="term" value="C:ciliary basal body"/>
    <property type="evidence" value="ECO:0007669"/>
    <property type="project" value="TreeGrafter"/>
</dbReference>
<feature type="compositionally biased region" description="Basic and acidic residues" evidence="1">
    <location>
        <begin position="281"/>
        <end position="292"/>
    </location>
</feature>
<dbReference type="Proteomes" id="UP000663879">
    <property type="component" value="Unassembled WGS sequence"/>
</dbReference>
<evidence type="ECO:0000313" key="2">
    <source>
        <dbReference type="EMBL" id="CAF0726029.1"/>
    </source>
</evidence>
<dbReference type="Pfam" id="PF06730">
    <property type="entry name" value="FAM92"/>
    <property type="match status" value="1"/>
</dbReference>
<organism evidence="2 3">
    <name type="scientific">Brachionus calyciflorus</name>
    <dbReference type="NCBI Taxonomy" id="104777"/>
    <lineage>
        <taxon>Eukaryota</taxon>
        <taxon>Metazoa</taxon>
        <taxon>Spiralia</taxon>
        <taxon>Gnathifera</taxon>
        <taxon>Rotifera</taxon>
        <taxon>Eurotatoria</taxon>
        <taxon>Monogononta</taxon>
        <taxon>Pseudotrocha</taxon>
        <taxon>Ploima</taxon>
        <taxon>Brachionidae</taxon>
        <taxon>Brachionus</taxon>
    </lineage>
</organism>
<feature type="compositionally biased region" description="Polar residues" evidence="1">
    <location>
        <begin position="264"/>
        <end position="280"/>
    </location>
</feature>
<comment type="caution">
    <text evidence="2">The sequence shown here is derived from an EMBL/GenBank/DDBJ whole genome shotgun (WGS) entry which is preliminary data.</text>
</comment>
<name>A0A813MRX3_9BILA</name>
<dbReference type="GO" id="GO:0060271">
    <property type="term" value="P:cilium assembly"/>
    <property type="evidence" value="ECO:0007669"/>
    <property type="project" value="TreeGrafter"/>
</dbReference>
<feature type="compositionally biased region" description="Acidic residues" evidence="1">
    <location>
        <begin position="328"/>
        <end position="350"/>
    </location>
</feature>
<dbReference type="AlphaFoldDB" id="A0A813MRX3"/>
<keyword evidence="3" id="KW-1185">Reference proteome</keyword>
<dbReference type="InterPro" id="IPR009602">
    <property type="entry name" value="CBAR/FAM92"/>
</dbReference>
<feature type="region of interest" description="Disordered" evidence="1">
    <location>
        <begin position="240"/>
        <end position="350"/>
    </location>
</feature>
<dbReference type="Gene3D" id="1.20.1270.60">
    <property type="entry name" value="Arfaptin homology (AH) domain/BAR domain"/>
    <property type="match status" value="1"/>
</dbReference>
<dbReference type="GO" id="GO:0035869">
    <property type="term" value="C:ciliary transition zone"/>
    <property type="evidence" value="ECO:0007669"/>
    <property type="project" value="TreeGrafter"/>
</dbReference>
<dbReference type="SUPFAM" id="SSF103657">
    <property type="entry name" value="BAR/IMD domain-like"/>
    <property type="match status" value="1"/>
</dbReference>
<dbReference type="PANTHER" id="PTHR21223:SF2">
    <property type="entry name" value="CBY1-INTERACTING BAR DOMAIN-CONTAINING PROTEIN HOMOLOG"/>
    <property type="match status" value="1"/>
</dbReference>
<dbReference type="EMBL" id="CAJNOC010000199">
    <property type="protein sequence ID" value="CAF0726029.1"/>
    <property type="molecule type" value="Genomic_DNA"/>
</dbReference>
<evidence type="ECO:0000256" key="1">
    <source>
        <dbReference type="SAM" id="MobiDB-lite"/>
    </source>
</evidence>
<dbReference type="OrthoDB" id="60621at2759"/>
<feature type="compositionally biased region" description="Polar residues" evidence="1">
    <location>
        <begin position="240"/>
        <end position="253"/>
    </location>
</feature>
<protein>
    <submittedName>
        <fullName evidence="2">Uncharacterized protein</fullName>
    </submittedName>
</protein>
<feature type="compositionally biased region" description="Low complexity" evidence="1">
    <location>
        <begin position="299"/>
        <end position="313"/>
    </location>
</feature>
<proteinExistence type="predicted"/>
<dbReference type="InterPro" id="IPR027267">
    <property type="entry name" value="AH/BAR_dom_sf"/>
</dbReference>
<evidence type="ECO:0000313" key="3">
    <source>
        <dbReference type="Proteomes" id="UP000663879"/>
    </source>
</evidence>
<accession>A0A813MRX3</accession>
<dbReference type="PANTHER" id="PTHR21223">
    <property type="entry name" value="CBY1-INTERACTING BAR DOMAIN-CONTAINING PROTEIN HOMOLOG"/>
    <property type="match status" value="1"/>
</dbReference>